<dbReference type="InterPro" id="IPR050266">
    <property type="entry name" value="AB_hydrolase_sf"/>
</dbReference>
<proteinExistence type="predicted"/>
<organism evidence="2 3">
    <name type="scientific">Ramlibacter rhizophilus</name>
    <dbReference type="NCBI Taxonomy" id="1781167"/>
    <lineage>
        <taxon>Bacteria</taxon>
        <taxon>Pseudomonadati</taxon>
        <taxon>Pseudomonadota</taxon>
        <taxon>Betaproteobacteria</taxon>
        <taxon>Burkholderiales</taxon>
        <taxon>Comamonadaceae</taxon>
        <taxon>Ramlibacter</taxon>
    </lineage>
</organism>
<dbReference type="RefSeq" id="WP_135283264.1">
    <property type="nucleotide sequence ID" value="NZ_SMLL01000001.1"/>
</dbReference>
<dbReference type="EMBL" id="SMLL01000001">
    <property type="protein sequence ID" value="TFZ04382.1"/>
    <property type="molecule type" value="Genomic_DNA"/>
</dbReference>
<dbReference type="AlphaFoldDB" id="A0A4Z0C0C6"/>
<feature type="domain" description="AB hydrolase-1" evidence="1">
    <location>
        <begin position="6"/>
        <end position="229"/>
    </location>
</feature>
<comment type="caution">
    <text evidence="2">The sequence shown here is derived from an EMBL/GenBank/DDBJ whole genome shotgun (WGS) entry which is preliminary data.</text>
</comment>
<dbReference type="InterPro" id="IPR000073">
    <property type="entry name" value="AB_hydrolase_1"/>
</dbReference>
<dbReference type="GO" id="GO:0016787">
    <property type="term" value="F:hydrolase activity"/>
    <property type="evidence" value="ECO:0007669"/>
    <property type="project" value="UniProtKB-KW"/>
</dbReference>
<dbReference type="InterPro" id="IPR029058">
    <property type="entry name" value="AB_hydrolase_fold"/>
</dbReference>
<gene>
    <name evidence="2" type="ORF">EZ242_01095</name>
</gene>
<reference evidence="2 3" key="1">
    <citation type="submission" date="2019-03" db="EMBL/GenBank/DDBJ databases">
        <title>Ramlibacter rhizophilus CCTCC AB2015357, whole genome shotgun sequence.</title>
        <authorList>
            <person name="Zhang X."/>
            <person name="Feng G."/>
            <person name="Zhu H."/>
        </authorList>
    </citation>
    <scope>NUCLEOTIDE SEQUENCE [LARGE SCALE GENOMIC DNA]</scope>
    <source>
        <strain evidence="2 3">CCTCC AB2015357</strain>
    </source>
</reference>
<dbReference type="Pfam" id="PF12697">
    <property type="entry name" value="Abhydrolase_6"/>
    <property type="match status" value="1"/>
</dbReference>
<dbReference type="Proteomes" id="UP000297564">
    <property type="component" value="Unassembled WGS sequence"/>
</dbReference>
<dbReference type="SUPFAM" id="SSF53474">
    <property type="entry name" value="alpha/beta-Hydrolases"/>
    <property type="match status" value="1"/>
</dbReference>
<dbReference type="PRINTS" id="PR00111">
    <property type="entry name" value="ABHYDROLASE"/>
</dbReference>
<dbReference type="Gene3D" id="3.40.50.1820">
    <property type="entry name" value="alpha/beta hydrolase"/>
    <property type="match status" value="1"/>
</dbReference>
<evidence type="ECO:0000259" key="1">
    <source>
        <dbReference type="Pfam" id="PF12697"/>
    </source>
</evidence>
<dbReference type="PANTHER" id="PTHR43798">
    <property type="entry name" value="MONOACYLGLYCEROL LIPASE"/>
    <property type="match status" value="1"/>
</dbReference>
<name>A0A4Z0C0C6_9BURK</name>
<sequence length="237" mass="26106">MHDPTLVLLPGLLCDAAAWRHQFEALSALTACEVASYGDADAITAMARAVLAQVPAGPLALAGHSMGGRVALEVARLAPERLQRIALLDTGTEPLAAGEAGEQERAKRMALLERARREGMRAMGREWARGMVHPARLDSPVFEDILDMIERSTPERFEAQQRALLARPDVRPVFASLRCPTLLVCGRQDAWSPLARHEQMRSELPQARLVVIEDAGHMSPMEQPEAVTRALREWLEN</sequence>
<dbReference type="OrthoDB" id="2086224at2"/>
<evidence type="ECO:0000313" key="2">
    <source>
        <dbReference type="EMBL" id="TFZ04382.1"/>
    </source>
</evidence>
<dbReference type="PANTHER" id="PTHR43798:SF29">
    <property type="entry name" value="AB HYDROLASE-1 DOMAIN-CONTAINING PROTEIN"/>
    <property type="match status" value="1"/>
</dbReference>
<keyword evidence="2" id="KW-0378">Hydrolase</keyword>
<accession>A0A4Z0C0C6</accession>
<evidence type="ECO:0000313" key="3">
    <source>
        <dbReference type="Proteomes" id="UP000297564"/>
    </source>
</evidence>
<keyword evidence="3" id="KW-1185">Reference proteome</keyword>
<protein>
    <submittedName>
        <fullName evidence="2">Alpha/beta hydrolase</fullName>
    </submittedName>
</protein>